<dbReference type="InterPro" id="IPR009644">
    <property type="entry name" value="FKTN/MNN4/W02B3.4-1"/>
</dbReference>
<dbReference type="PANTHER" id="PTHR15407">
    <property type="entry name" value="FUKUTIN-RELATED"/>
    <property type="match status" value="1"/>
</dbReference>
<sequence length="742" mass="87399">MDKLLASPKLSIPQLSRRKKKILKIPLLIFFLFNTLYITTYYLFYQSSFLSTSSNYIIHVPVDDSNELPQISTTNINYTNELAYLLKNSNEPKFTTSLHPTEIQKSGEFALYQDPRVTFGTLFNIINNQTNTIPFHWADWIDLSYLNNQINKPQDKKIKCQDIIPQLILKKKSDREKCKRDHKYFGCINVSELTEDQLTNEIGLRKEELPGFVQFQHTMFTSTDYVRNLQGKSYVLSSMPIPFKVIFLNDKGNDLIYDVFKSRLPLPKDDKILDPTIKFNELVSNYSYNYHPKPYIKMDFDLFNYSRKDVYMKISQLKKIPLPSVQQHTYLNSLTSTVKVRPAENPETRFFHESTMKLNRDNSDNGWHYDWRFFNGRLSTNHERTSIILERLLRNWFKFSTKYEIISWIAHGPLLSWYWNGGIFPFDNDLDIQMPMKHLAKLGEFFNNTLVVEDLNEGFGKYLIEVGTFVHNRNVSKRGNHIDARFIDVDTGIYIDITGLSVSGSSVPIQYYRNINDDVDEGSFLKKSDNLPMVNDRRQHFYNLHHLSPLKLSMLNGVPCYLPNSIVKRLKFEYPNGSLTKLEFNSWYFVNKLSSWIHESVLKNYIDFNYITKSNGKIDKELIKSEINQLSDEQIYKLLTDNRQVLIDYYLSLEYNNFHNEEIRYLFTIDETKNKNVNDLSHGKILDTENVWANVDYINFLKDNVKLHKPLRESLFQFERINNGLKAYYEKANKELNYIAIS</sequence>
<evidence type="ECO:0000256" key="3">
    <source>
        <dbReference type="ARBA" id="ARBA00022989"/>
    </source>
</evidence>
<reference evidence="7" key="1">
    <citation type="submission" date="2022-12" db="EMBL/GenBank/DDBJ databases">
        <authorList>
            <person name="Brejova B."/>
        </authorList>
    </citation>
    <scope>NUCLEOTIDE SEQUENCE</scope>
</reference>
<proteinExistence type="predicted"/>
<evidence type="ECO:0000313" key="7">
    <source>
        <dbReference type="EMBL" id="CAI5759124.1"/>
    </source>
</evidence>
<keyword evidence="8" id="KW-1185">Reference proteome</keyword>
<evidence type="ECO:0000259" key="6">
    <source>
        <dbReference type="Pfam" id="PF04991"/>
    </source>
</evidence>
<dbReference type="OrthoDB" id="444255at2759"/>
<dbReference type="GO" id="GO:0016020">
    <property type="term" value="C:membrane"/>
    <property type="evidence" value="ECO:0007669"/>
    <property type="project" value="UniProtKB-SubCell"/>
</dbReference>
<evidence type="ECO:0000256" key="2">
    <source>
        <dbReference type="ARBA" id="ARBA00022692"/>
    </source>
</evidence>
<name>A0A9W4TVI6_9ASCO</name>
<accession>A0A9W4TVI6</accession>
<keyword evidence="4 5" id="KW-0472">Membrane</keyword>
<evidence type="ECO:0000256" key="5">
    <source>
        <dbReference type="SAM" id="Phobius"/>
    </source>
</evidence>
<organism evidence="7 8">
    <name type="scientific">Candida verbasci</name>
    <dbReference type="NCBI Taxonomy" id="1227364"/>
    <lineage>
        <taxon>Eukaryota</taxon>
        <taxon>Fungi</taxon>
        <taxon>Dikarya</taxon>
        <taxon>Ascomycota</taxon>
        <taxon>Saccharomycotina</taxon>
        <taxon>Pichiomycetes</taxon>
        <taxon>Debaryomycetaceae</taxon>
        <taxon>Candida/Lodderomyces clade</taxon>
        <taxon>Candida</taxon>
    </lineage>
</organism>
<dbReference type="Proteomes" id="UP001152885">
    <property type="component" value="Unassembled WGS sequence"/>
</dbReference>
<keyword evidence="2 5" id="KW-0812">Transmembrane</keyword>
<dbReference type="GO" id="GO:0009100">
    <property type="term" value="P:glycoprotein metabolic process"/>
    <property type="evidence" value="ECO:0007669"/>
    <property type="project" value="UniProtKB-ARBA"/>
</dbReference>
<evidence type="ECO:0000256" key="4">
    <source>
        <dbReference type="ARBA" id="ARBA00023136"/>
    </source>
</evidence>
<dbReference type="Pfam" id="PF04991">
    <property type="entry name" value="LicD"/>
    <property type="match status" value="1"/>
</dbReference>
<gene>
    <name evidence="7" type="ORF">CANVERA_P3633</name>
</gene>
<evidence type="ECO:0000313" key="8">
    <source>
        <dbReference type="Proteomes" id="UP001152885"/>
    </source>
</evidence>
<dbReference type="InterPro" id="IPR007074">
    <property type="entry name" value="LicD/FKTN/FKRP_NTP_transf"/>
</dbReference>
<dbReference type="EMBL" id="CANTUO010000004">
    <property type="protein sequence ID" value="CAI5759124.1"/>
    <property type="molecule type" value="Genomic_DNA"/>
</dbReference>
<comment type="subcellular location">
    <subcellularLocation>
        <location evidence="1">Membrane</location>
        <topology evidence="1">Single-pass membrane protein</topology>
    </subcellularLocation>
</comment>
<comment type="caution">
    <text evidence="7">The sequence shown here is derived from an EMBL/GenBank/DDBJ whole genome shotgun (WGS) entry which is preliminary data.</text>
</comment>
<protein>
    <recommendedName>
        <fullName evidence="6">LicD/FKTN/FKRP nucleotidyltransferase domain-containing protein</fullName>
    </recommendedName>
</protein>
<dbReference type="AlphaFoldDB" id="A0A9W4TVI6"/>
<evidence type="ECO:0000256" key="1">
    <source>
        <dbReference type="ARBA" id="ARBA00004167"/>
    </source>
</evidence>
<feature type="transmembrane region" description="Helical" evidence="5">
    <location>
        <begin position="25"/>
        <end position="45"/>
    </location>
</feature>
<dbReference type="PANTHER" id="PTHR15407:SF28">
    <property type="entry name" value="RIBITOL-5-PHOSPHATE TRANSFERASE FKTN"/>
    <property type="match status" value="1"/>
</dbReference>
<keyword evidence="3 5" id="KW-1133">Transmembrane helix</keyword>
<feature type="domain" description="LicD/FKTN/FKRP nucleotidyltransferase" evidence="6">
    <location>
        <begin position="402"/>
        <end position="526"/>
    </location>
</feature>